<dbReference type="GO" id="GO:0000049">
    <property type="term" value="F:tRNA binding"/>
    <property type="evidence" value="ECO:0007669"/>
    <property type="project" value="TreeGrafter"/>
</dbReference>
<dbReference type="OrthoDB" id="39992at2157"/>
<protein>
    <recommendedName>
        <fullName evidence="10">L-threonylcarbamoyladenylate synthase</fullName>
        <ecNumber evidence="3">2.7.7.87</ecNumber>
    </recommendedName>
    <alternativeName>
        <fullName evidence="10">L-threonylcarbamoyladenylate synthase</fullName>
    </alternativeName>
</protein>
<dbReference type="SUPFAM" id="SSF55821">
    <property type="entry name" value="YrdC/RibB"/>
    <property type="match status" value="1"/>
</dbReference>
<dbReference type="EC" id="2.7.7.87" evidence="3"/>
<dbReference type="Gene3D" id="3.90.870.10">
    <property type="entry name" value="DHBP synthase"/>
    <property type="match status" value="1"/>
</dbReference>
<evidence type="ECO:0000256" key="5">
    <source>
        <dbReference type="ARBA" id="ARBA00022679"/>
    </source>
</evidence>
<evidence type="ECO:0000256" key="6">
    <source>
        <dbReference type="ARBA" id="ARBA00022694"/>
    </source>
</evidence>
<accession>A0A1I2LNI9</accession>
<dbReference type="EMBL" id="FOOQ01000001">
    <property type="protein sequence ID" value="SFF81082.1"/>
    <property type="molecule type" value="Genomic_DNA"/>
</dbReference>
<dbReference type="GO" id="GO:0005737">
    <property type="term" value="C:cytoplasm"/>
    <property type="evidence" value="ECO:0007669"/>
    <property type="project" value="UniProtKB-SubCell"/>
</dbReference>
<keyword evidence="9" id="KW-0067">ATP-binding</keyword>
<comment type="similarity">
    <text evidence="2">Belongs to the SUA5 family.</text>
</comment>
<dbReference type="InterPro" id="IPR017945">
    <property type="entry name" value="DHBP_synth_RibB-like_a/b_dom"/>
</dbReference>
<gene>
    <name evidence="13" type="ORF">SAMN04488063_0378</name>
</gene>
<evidence type="ECO:0000313" key="14">
    <source>
        <dbReference type="Proteomes" id="UP000198876"/>
    </source>
</evidence>
<evidence type="ECO:0000256" key="8">
    <source>
        <dbReference type="ARBA" id="ARBA00022741"/>
    </source>
</evidence>
<dbReference type="PANTHER" id="PTHR17490">
    <property type="entry name" value="SUA5"/>
    <property type="match status" value="1"/>
</dbReference>
<keyword evidence="7" id="KW-0548">Nucleotidyltransferase</keyword>
<evidence type="ECO:0000256" key="11">
    <source>
        <dbReference type="ARBA" id="ARBA00048366"/>
    </source>
</evidence>
<reference evidence="14" key="1">
    <citation type="submission" date="2016-10" db="EMBL/GenBank/DDBJ databases">
        <authorList>
            <person name="Varghese N."/>
            <person name="Submissions S."/>
        </authorList>
    </citation>
    <scope>NUCLEOTIDE SEQUENCE [LARGE SCALE GENOMIC DNA]</scope>
    <source>
        <strain evidence="14">CGMCC 1.7739</strain>
    </source>
</reference>
<evidence type="ECO:0000256" key="1">
    <source>
        <dbReference type="ARBA" id="ARBA00004496"/>
    </source>
</evidence>
<dbReference type="GO" id="GO:0061710">
    <property type="term" value="F:L-threonylcarbamoyladenylate synthase"/>
    <property type="evidence" value="ECO:0007669"/>
    <property type="project" value="UniProtKB-EC"/>
</dbReference>
<evidence type="ECO:0000256" key="9">
    <source>
        <dbReference type="ARBA" id="ARBA00022840"/>
    </source>
</evidence>
<keyword evidence="5" id="KW-0808">Transferase</keyword>
<organism evidence="13 14">
    <name type="scientific">Halopelagius inordinatus</name>
    <dbReference type="NCBI Taxonomy" id="553467"/>
    <lineage>
        <taxon>Archaea</taxon>
        <taxon>Methanobacteriati</taxon>
        <taxon>Methanobacteriota</taxon>
        <taxon>Stenosarchaea group</taxon>
        <taxon>Halobacteria</taxon>
        <taxon>Halobacteriales</taxon>
        <taxon>Haloferacaceae</taxon>
    </lineage>
</organism>
<evidence type="ECO:0000256" key="10">
    <source>
        <dbReference type="ARBA" id="ARBA00029774"/>
    </source>
</evidence>
<dbReference type="GO" id="GO:0006450">
    <property type="term" value="P:regulation of translational fidelity"/>
    <property type="evidence" value="ECO:0007669"/>
    <property type="project" value="TreeGrafter"/>
</dbReference>
<evidence type="ECO:0000256" key="3">
    <source>
        <dbReference type="ARBA" id="ARBA00012584"/>
    </source>
</evidence>
<dbReference type="Pfam" id="PF01300">
    <property type="entry name" value="Sua5_yciO_yrdC"/>
    <property type="match status" value="1"/>
</dbReference>
<name>A0A1I2LNI9_9EURY</name>
<keyword evidence="4" id="KW-0963">Cytoplasm</keyword>
<dbReference type="RefSeq" id="WP_092887620.1">
    <property type="nucleotide sequence ID" value="NZ_FOOQ01000001.1"/>
</dbReference>
<dbReference type="NCBIfam" id="TIGR00057">
    <property type="entry name" value="L-threonylcarbamoyladenylate synthase"/>
    <property type="match status" value="1"/>
</dbReference>
<evidence type="ECO:0000259" key="12">
    <source>
        <dbReference type="PROSITE" id="PS51163"/>
    </source>
</evidence>
<dbReference type="PROSITE" id="PS51163">
    <property type="entry name" value="YRDC"/>
    <property type="match status" value="1"/>
</dbReference>
<dbReference type="GO" id="GO:0005524">
    <property type="term" value="F:ATP binding"/>
    <property type="evidence" value="ECO:0007669"/>
    <property type="project" value="UniProtKB-KW"/>
</dbReference>
<dbReference type="AlphaFoldDB" id="A0A1I2LNI9"/>
<comment type="catalytic activity">
    <reaction evidence="11">
        <text>L-threonine + hydrogencarbonate + ATP = L-threonylcarbamoyladenylate + diphosphate + H2O</text>
        <dbReference type="Rhea" id="RHEA:36407"/>
        <dbReference type="ChEBI" id="CHEBI:15377"/>
        <dbReference type="ChEBI" id="CHEBI:17544"/>
        <dbReference type="ChEBI" id="CHEBI:30616"/>
        <dbReference type="ChEBI" id="CHEBI:33019"/>
        <dbReference type="ChEBI" id="CHEBI:57926"/>
        <dbReference type="ChEBI" id="CHEBI:73682"/>
        <dbReference type="EC" id="2.7.7.87"/>
    </reaction>
</comment>
<dbReference type="InterPro" id="IPR006070">
    <property type="entry name" value="Sua5-like_dom"/>
</dbReference>
<dbReference type="GO" id="GO:0003725">
    <property type="term" value="F:double-stranded RNA binding"/>
    <property type="evidence" value="ECO:0007669"/>
    <property type="project" value="InterPro"/>
</dbReference>
<evidence type="ECO:0000313" key="13">
    <source>
        <dbReference type="EMBL" id="SFF81082.1"/>
    </source>
</evidence>
<dbReference type="PANTHER" id="PTHR17490:SF16">
    <property type="entry name" value="THREONYLCARBAMOYL-AMP SYNTHASE"/>
    <property type="match status" value="1"/>
</dbReference>
<keyword evidence="6" id="KW-0819">tRNA processing</keyword>
<evidence type="ECO:0000256" key="4">
    <source>
        <dbReference type="ARBA" id="ARBA00022490"/>
    </source>
</evidence>
<dbReference type="GO" id="GO:0008033">
    <property type="term" value="P:tRNA processing"/>
    <property type="evidence" value="ECO:0007669"/>
    <property type="project" value="UniProtKB-KW"/>
</dbReference>
<dbReference type="Proteomes" id="UP000198876">
    <property type="component" value="Unassembled WGS sequence"/>
</dbReference>
<sequence>MSPTDDTDLDESLSDAADALRNGEIVVYPTETVYGLGADATDAAAVERVYEAKRRPREKPLSMAVPDVDAALRYVSVTPFEERFMRAFLPGPVTVVVERGDDLPDELTAGGDRVGVRVPDHAVALELLARAAPTPVTATSANVSGEPSVTRPEELDDELRAAVGAVVDIGDIGPGEGSETDGAALSSTVVDPGRGVLHRRGAMADEVAAWLDDHADERP</sequence>
<feature type="domain" description="YrdC-like" evidence="12">
    <location>
        <begin position="10"/>
        <end position="203"/>
    </location>
</feature>
<dbReference type="InterPro" id="IPR050156">
    <property type="entry name" value="TC-AMP_synthase_SUA5"/>
</dbReference>
<keyword evidence="14" id="KW-1185">Reference proteome</keyword>
<keyword evidence="8" id="KW-0547">Nucleotide-binding</keyword>
<proteinExistence type="inferred from homology"/>
<comment type="subcellular location">
    <subcellularLocation>
        <location evidence="1">Cytoplasm</location>
    </subcellularLocation>
</comment>
<evidence type="ECO:0000256" key="2">
    <source>
        <dbReference type="ARBA" id="ARBA00007663"/>
    </source>
</evidence>
<dbReference type="STRING" id="553467.SAMN04488063_0378"/>
<evidence type="ECO:0000256" key="7">
    <source>
        <dbReference type="ARBA" id="ARBA00022695"/>
    </source>
</evidence>